<organism evidence="6 7">
    <name type="scientific">Neobacillus cucumis</name>
    <dbReference type="NCBI Taxonomy" id="1740721"/>
    <lineage>
        <taxon>Bacteria</taxon>
        <taxon>Bacillati</taxon>
        <taxon>Bacillota</taxon>
        <taxon>Bacilli</taxon>
        <taxon>Bacillales</taxon>
        <taxon>Bacillaceae</taxon>
        <taxon>Neobacillus</taxon>
    </lineage>
</organism>
<reference evidence="6 7" key="1">
    <citation type="submission" date="2017-11" db="EMBL/GenBank/DDBJ databases">
        <title>Comparitive Functional Genomics of Dry Heat Resistant strains isolated from the Viking Spacecraft.</title>
        <authorList>
            <person name="Seuylemezian A."/>
            <person name="Cooper K."/>
            <person name="Vaishampayan P."/>
        </authorList>
    </citation>
    <scope>NUCLEOTIDE SEQUENCE [LARGE SCALE GENOMIC DNA]</scope>
    <source>
        <strain evidence="6 7">V32-6</strain>
    </source>
</reference>
<evidence type="ECO:0000259" key="5">
    <source>
        <dbReference type="Pfam" id="PF13407"/>
    </source>
</evidence>
<evidence type="ECO:0000313" key="6">
    <source>
        <dbReference type="EMBL" id="PLS05582.1"/>
    </source>
</evidence>
<comment type="caution">
    <text evidence="6">The sequence shown here is derived from an EMBL/GenBank/DDBJ whole genome shotgun (WGS) entry which is preliminary data.</text>
</comment>
<dbReference type="Gene3D" id="3.40.50.2300">
    <property type="match status" value="2"/>
</dbReference>
<evidence type="ECO:0000256" key="3">
    <source>
        <dbReference type="ARBA" id="ARBA00022729"/>
    </source>
</evidence>
<dbReference type="PANTHER" id="PTHR46847">
    <property type="entry name" value="D-ALLOSE-BINDING PERIPLASMIC PROTEIN-RELATED"/>
    <property type="match status" value="1"/>
</dbReference>
<dbReference type="CDD" id="cd06314">
    <property type="entry name" value="PBP1_tmGBP"/>
    <property type="match status" value="1"/>
</dbReference>
<dbReference type="GO" id="GO:0030246">
    <property type="term" value="F:carbohydrate binding"/>
    <property type="evidence" value="ECO:0007669"/>
    <property type="project" value="UniProtKB-ARBA"/>
</dbReference>
<dbReference type="InterPro" id="IPR025997">
    <property type="entry name" value="SBP_2_dom"/>
</dbReference>
<keyword evidence="7" id="KW-1185">Reference proteome</keyword>
<keyword evidence="3" id="KW-0732">Signal</keyword>
<accession>A0A2N5HJ76</accession>
<dbReference type="OrthoDB" id="6196975at2"/>
<gene>
    <name evidence="6" type="ORF">CVD27_09445</name>
</gene>
<dbReference type="PROSITE" id="PS51257">
    <property type="entry name" value="PROKAR_LIPOPROTEIN"/>
    <property type="match status" value="1"/>
</dbReference>
<dbReference type="SUPFAM" id="SSF53822">
    <property type="entry name" value="Periplasmic binding protein-like I"/>
    <property type="match status" value="1"/>
</dbReference>
<dbReference type="GO" id="GO:0030313">
    <property type="term" value="C:cell envelope"/>
    <property type="evidence" value="ECO:0007669"/>
    <property type="project" value="UniProtKB-SubCell"/>
</dbReference>
<dbReference type="EMBL" id="PGVE01000040">
    <property type="protein sequence ID" value="PLS05582.1"/>
    <property type="molecule type" value="Genomic_DNA"/>
</dbReference>
<dbReference type="Pfam" id="PF13407">
    <property type="entry name" value="Peripla_BP_4"/>
    <property type="match status" value="1"/>
</dbReference>
<comment type="similarity">
    <text evidence="2">Belongs to the bacterial solute-binding protein 2 family.</text>
</comment>
<evidence type="ECO:0000313" key="7">
    <source>
        <dbReference type="Proteomes" id="UP000234950"/>
    </source>
</evidence>
<feature type="domain" description="Periplasmic binding protein" evidence="5">
    <location>
        <begin position="49"/>
        <end position="304"/>
    </location>
</feature>
<sequence>MSKFSTISYSVGSLLFLISCSFSIYYGYKVITHDLPKEQKTVEKYNYHFVLVPEEMDNEYWKLVEKGAKDAAKKYGVLLEYAGPKQANIDDHVKTIEMSAASKVDGIMTQGLSDEQFTPLINRVVSSGIPVVTVDTDAANSRRLAYIGTDNYYAGYLAGKALIADTFGKVNVAIITGSFYANHMQQRVKGFEDAVKREKRINIIAVEESEISRVKAAEKANHILQEHPEVTAFFGTSALDGIEIAHVVTKYHKQKQIYIIGFDTLPETLGFIREGTIHATVVQEPYQMGYGAVKMMIDLLKGNKVPTIVHTDTKIIRKSDLPVSNQDRKAVDK</sequence>
<evidence type="ECO:0000256" key="2">
    <source>
        <dbReference type="ARBA" id="ARBA00007639"/>
    </source>
</evidence>
<dbReference type="AlphaFoldDB" id="A0A2N5HJ76"/>
<comment type="subcellular location">
    <subcellularLocation>
        <location evidence="1">Cell envelope</location>
    </subcellularLocation>
</comment>
<dbReference type="RefSeq" id="WP_101647650.1">
    <property type="nucleotide sequence ID" value="NZ_PGVE01000040.1"/>
</dbReference>
<feature type="transmembrane region" description="Helical" evidence="4">
    <location>
        <begin position="7"/>
        <end position="28"/>
    </location>
</feature>
<keyword evidence="4" id="KW-0812">Transmembrane</keyword>
<protein>
    <submittedName>
        <fullName evidence="6">LacI family transcriptional regulator</fullName>
    </submittedName>
</protein>
<keyword evidence="4" id="KW-0472">Membrane</keyword>
<dbReference type="Proteomes" id="UP000234950">
    <property type="component" value="Unassembled WGS sequence"/>
</dbReference>
<keyword evidence="4" id="KW-1133">Transmembrane helix</keyword>
<dbReference type="PANTHER" id="PTHR46847:SF1">
    <property type="entry name" value="D-ALLOSE-BINDING PERIPLASMIC PROTEIN-RELATED"/>
    <property type="match status" value="1"/>
</dbReference>
<evidence type="ECO:0000256" key="1">
    <source>
        <dbReference type="ARBA" id="ARBA00004196"/>
    </source>
</evidence>
<proteinExistence type="inferred from homology"/>
<name>A0A2N5HJ76_9BACI</name>
<dbReference type="InterPro" id="IPR028082">
    <property type="entry name" value="Peripla_BP_I"/>
</dbReference>
<evidence type="ECO:0000256" key="4">
    <source>
        <dbReference type="SAM" id="Phobius"/>
    </source>
</evidence>